<accession>Q5K802</accession>
<feature type="region of interest" description="Disordered" evidence="4">
    <location>
        <begin position="333"/>
        <end position="416"/>
    </location>
</feature>
<keyword evidence="6" id="KW-1185">Reference proteome</keyword>
<dbReference type="PANTHER" id="PTHR12940">
    <property type="entry name" value="ES-2 PROTEIN - RELATED"/>
    <property type="match status" value="1"/>
</dbReference>
<feature type="compositionally biased region" description="Basic and acidic residues" evidence="4">
    <location>
        <begin position="260"/>
        <end position="285"/>
    </location>
</feature>
<evidence type="ECO:0008006" key="7">
    <source>
        <dbReference type="Google" id="ProtNLM"/>
    </source>
</evidence>
<dbReference type="KEGG" id="cne:CNM00670"/>
<keyword evidence="3" id="KW-0539">Nucleus</keyword>
<dbReference type="PaxDb" id="214684-Q5K802"/>
<gene>
    <name evidence="5" type="ordered locus">CNM00670</name>
</gene>
<dbReference type="HOGENOM" id="CLU_024820_2_1_1"/>
<dbReference type="PANTHER" id="PTHR12940:SF0">
    <property type="entry name" value="SPLICING FACTOR ESS-2 HOMOLOG"/>
    <property type="match status" value="1"/>
</dbReference>
<sequence>MARTPYIAMPGSGGRPLRTPVGTRGWDTPLGSTSRRDTDDFDIDTHARRSPDAPSSGQPRKRQRRLPPVRDDLSLDAFQRHFTSEDNASFVHILDEENRRRREEKYGWAFEAERKAEARRIEGETRRRMILDRAKGGGWRVDGDGRRLIGALAEGGRDRPEGEAWRDKMIQGGEAVEAVETVDTTETTATHPSSTALTQPSSPPPQPLSEIPLPPKHPLAEALADAGLPPTALISSTDGMIVPHRETASGALTVSAPQGDRGRGEDERKERERRERDVLGEDKGETLSAAGSGVDMWKYKARNSLMFLPDANTNPYPDASSLSASAPSIPISNARPSVKHSNTRLHEDDPTWTAGVGGMTGENGRGKSKSVRGSSPSRSLIDAAVRGTPYRDTDQLPSVNNYPLVRPDASPSPHDLPSLLTWGTLLATPRALEDSKGDDDPLEERPAFRLPETKRRDELGRRLAEKASRAMSDRARGFTSRSAKSSSSALGKAPGSMGPPATPRRHADSLTPAAKRLLEKTVGRTPVSASRTASGSGSGSSRPQKNIGWTPTPRYPRPS</sequence>
<feature type="compositionally biased region" description="Basic and acidic residues" evidence="4">
    <location>
        <begin position="34"/>
        <end position="51"/>
    </location>
</feature>
<dbReference type="AlphaFoldDB" id="Q5K802"/>
<evidence type="ECO:0000256" key="2">
    <source>
        <dbReference type="ARBA" id="ARBA00009072"/>
    </source>
</evidence>
<feature type="compositionally biased region" description="Pro residues" evidence="4">
    <location>
        <begin position="201"/>
        <end position="216"/>
    </location>
</feature>
<dbReference type="EMBL" id="AE017353">
    <property type="protein sequence ID" value="AAW46931.2"/>
    <property type="molecule type" value="Genomic_DNA"/>
</dbReference>
<dbReference type="RefSeq" id="XP_024513998.1">
    <property type="nucleotide sequence ID" value="XM_024658266.1"/>
</dbReference>
<dbReference type="VEuPathDB" id="FungiDB:CNM00670"/>
<feature type="region of interest" description="Disordered" evidence="4">
    <location>
        <begin position="181"/>
        <end position="216"/>
    </location>
</feature>
<dbReference type="GO" id="GO:0071013">
    <property type="term" value="C:catalytic step 2 spliceosome"/>
    <property type="evidence" value="ECO:0000318"/>
    <property type="project" value="GO_Central"/>
</dbReference>
<protein>
    <recommendedName>
        <fullName evidence="7">Nuclear protein DGCR14</fullName>
    </recommendedName>
</protein>
<feature type="region of interest" description="Disordered" evidence="4">
    <location>
        <begin position="431"/>
        <end position="559"/>
    </location>
</feature>
<proteinExistence type="inferred from homology"/>
<comment type="similarity">
    <text evidence="2">Belongs to the ESS2 family.</text>
</comment>
<evidence type="ECO:0000313" key="6">
    <source>
        <dbReference type="Proteomes" id="UP000002149"/>
    </source>
</evidence>
<feature type="region of interest" description="Disordered" evidence="4">
    <location>
        <begin position="1"/>
        <end position="73"/>
    </location>
</feature>
<dbReference type="eggNOG" id="KOG2627">
    <property type="taxonomic scope" value="Eukaryota"/>
</dbReference>
<dbReference type="InParanoid" id="Q5K802"/>
<dbReference type="STRING" id="214684.Q5K802"/>
<evidence type="ECO:0000256" key="1">
    <source>
        <dbReference type="ARBA" id="ARBA00004123"/>
    </source>
</evidence>
<dbReference type="GeneID" id="3255216"/>
<dbReference type="Proteomes" id="UP000002149">
    <property type="component" value="Chromosome 13"/>
</dbReference>
<feature type="compositionally biased region" description="Low complexity" evidence="4">
    <location>
        <begin position="181"/>
        <end position="200"/>
    </location>
</feature>
<feature type="compositionally biased region" description="Low complexity" evidence="4">
    <location>
        <begin position="528"/>
        <end position="542"/>
    </location>
</feature>
<feature type="region of interest" description="Disordered" evidence="4">
    <location>
        <begin position="247"/>
        <end position="287"/>
    </location>
</feature>
<evidence type="ECO:0000256" key="3">
    <source>
        <dbReference type="ARBA" id="ARBA00023242"/>
    </source>
</evidence>
<reference evidence="5 6" key="1">
    <citation type="journal article" date="2005" name="Science">
        <title>The genome of the basidiomycetous yeast and human pathogen Cryptococcus neoformans.</title>
        <authorList>
            <person name="Loftus B.J."/>
            <person name="Fung E."/>
            <person name="Roncaglia P."/>
            <person name="Rowley D."/>
            <person name="Amedeo P."/>
            <person name="Bruno D."/>
            <person name="Vamathevan J."/>
            <person name="Miranda M."/>
            <person name="Anderson I.J."/>
            <person name="Fraser J.A."/>
            <person name="Allen J.E."/>
            <person name="Bosdet I.E."/>
            <person name="Brent M.R."/>
            <person name="Chiu R."/>
            <person name="Doering T.L."/>
            <person name="Donlin M.J."/>
            <person name="D'Souza C.A."/>
            <person name="Fox D.S."/>
            <person name="Grinberg V."/>
            <person name="Fu J."/>
            <person name="Fukushima M."/>
            <person name="Haas B.J."/>
            <person name="Huang J.C."/>
            <person name="Janbon G."/>
            <person name="Jones S.J."/>
            <person name="Koo H.L."/>
            <person name="Krzywinski M.I."/>
            <person name="Kwon-Chung J.K."/>
            <person name="Lengeler K.B."/>
            <person name="Maiti R."/>
            <person name="Marra M.A."/>
            <person name="Marra R.E."/>
            <person name="Mathewson C.A."/>
            <person name="Mitchell T.G."/>
            <person name="Pertea M."/>
            <person name="Riggs F.R."/>
            <person name="Salzberg S.L."/>
            <person name="Schein J.E."/>
            <person name="Shvartsbeyn A."/>
            <person name="Shin H."/>
            <person name="Shumway M."/>
            <person name="Specht C.A."/>
            <person name="Suh B.B."/>
            <person name="Tenney A."/>
            <person name="Utterback T.R."/>
            <person name="Wickes B.L."/>
            <person name="Wortman J.R."/>
            <person name="Wye N.H."/>
            <person name="Kronstad J.W."/>
            <person name="Lodge J.K."/>
            <person name="Heitman J."/>
            <person name="Davis R.W."/>
            <person name="Fraser C.M."/>
            <person name="Hyman R.W."/>
        </authorList>
    </citation>
    <scope>NUCLEOTIDE SEQUENCE [LARGE SCALE GENOMIC DNA]</scope>
    <source>
        <strain evidence="6">JEC21 / ATCC MYA-565</strain>
    </source>
</reference>
<feature type="compositionally biased region" description="Low complexity" evidence="4">
    <location>
        <begin position="480"/>
        <end position="496"/>
    </location>
</feature>
<feature type="compositionally biased region" description="Basic and acidic residues" evidence="4">
    <location>
        <begin position="431"/>
        <end position="476"/>
    </location>
</feature>
<evidence type="ECO:0000256" key="4">
    <source>
        <dbReference type="SAM" id="MobiDB-lite"/>
    </source>
</evidence>
<dbReference type="InterPro" id="IPR019148">
    <property type="entry name" value="Nuclear_protein_DGCR14_ESS-2"/>
</dbReference>
<organism evidence="5 6">
    <name type="scientific">Cryptococcus deneoformans (strain JEC21 / ATCC MYA-565)</name>
    <name type="common">Cryptococcus neoformans var. neoformans serotype D</name>
    <dbReference type="NCBI Taxonomy" id="214684"/>
    <lineage>
        <taxon>Eukaryota</taxon>
        <taxon>Fungi</taxon>
        <taxon>Dikarya</taxon>
        <taxon>Basidiomycota</taxon>
        <taxon>Agaricomycotina</taxon>
        <taxon>Tremellomycetes</taxon>
        <taxon>Tremellales</taxon>
        <taxon>Cryptococcaceae</taxon>
        <taxon>Cryptococcus</taxon>
        <taxon>Cryptococcus neoformans species complex</taxon>
    </lineage>
</organism>
<comment type="subcellular location">
    <subcellularLocation>
        <location evidence="1">Nucleus</location>
    </subcellularLocation>
</comment>
<dbReference type="Pfam" id="PF09751">
    <property type="entry name" value="Es2"/>
    <property type="match status" value="2"/>
</dbReference>
<evidence type="ECO:0000313" key="5">
    <source>
        <dbReference type="EMBL" id="AAW46931.2"/>
    </source>
</evidence>
<name>Q5K802_CRYD1</name>